<dbReference type="RefSeq" id="WP_101467025.1">
    <property type="nucleotide sequence ID" value="NZ_PJMW01000002.1"/>
</dbReference>
<dbReference type="Pfam" id="PF08327">
    <property type="entry name" value="AHSA1"/>
    <property type="match status" value="1"/>
</dbReference>
<dbReference type="Proteomes" id="UP000233766">
    <property type="component" value="Unassembled WGS sequence"/>
</dbReference>
<evidence type="ECO:0000313" key="4">
    <source>
        <dbReference type="Proteomes" id="UP000233766"/>
    </source>
</evidence>
<dbReference type="AlphaFoldDB" id="A0A2N3VI22"/>
<dbReference type="InterPro" id="IPR023393">
    <property type="entry name" value="START-like_dom_sf"/>
</dbReference>
<organism evidence="3 4">
    <name type="scientific">Nocardia fluminea</name>
    <dbReference type="NCBI Taxonomy" id="134984"/>
    <lineage>
        <taxon>Bacteria</taxon>
        <taxon>Bacillati</taxon>
        <taxon>Actinomycetota</taxon>
        <taxon>Actinomycetes</taxon>
        <taxon>Mycobacteriales</taxon>
        <taxon>Nocardiaceae</taxon>
        <taxon>Nocardia</taxon>
    </lineage>
</organism>
<dbReference type="EMBL" id="PJMW01000002">
    <property type="protein sequence ID" value="PKV81259.1"/>
    <property type="molecule type" value="Genomic_DNA"/>
</dbReference>
<evidence type="ECO:0000256" key="1">
    <source>
        <dbReference type="ARBA" id="ARBA00006817"/>
    </source>
</evidence>
<sequence>MAIPTGDIVATPDGRDLVITRSLGLPIEEVWARLTDPHLTSGWYGTWEGDAGAGNTIRVQMRFEEGEPWSSMRIDDCTPPIRLGLSSTDQIGLWRLEVTLLDVGAATELRLVQHLTSEYQLAEIPQIGPGWEYYADMFVAACTHTERPDFADYYPSMSGYYQQRAS</sequence>
<keyword evidence="4" id="KW-1185">Reference proteome</keyword>
<reference evidence="3 4" key="1">
    <citation type="submission" date="2017-12" db="EMBL/GenBank/DDBJ databases">
        <title>Sequencing the genomes of 1000 Actinobacteria strains.</title>
        <authorList>
            <person name="Klenk H.-P."/>
        </authorList>
    </citation>
    <scope>NUCLEOTIDE SEQUENCE [LARGE SCALE GENOMIC DNA]</scope>
    <source>
        <strain evidence="3 4">DSM 44489</strain>
    </source>
</reference>
<gene>
    <name evidence="3" type="ORF">ATK86_5722</name>
</gene>
<evidence type="ECO:0000259" key="2">
    <source>
        <dbReference type="Pfam" id="PF08327"/>
    </source>
</evidence>
<protein>
    <submittedName>
        <fullName evidence="3">Activator of Hsp90 ATPase-like protein</fullName>
    </submittedName>
</protein>
<dbReference type="SUPFAM" id="SSF55961">
    <property type="entry name" value="Bet v1-like"/>
    <property type="match status" value="1"/>
</dbReference>
<dbReference type="InterPro" id="IPR013538">
    <property type="entry name" value="ASHA1/2-like_C"/>
</dbReference>
<comment type="caution">
    <text evidence="3">The sequence shown here is derived from an EMBL/GenBank/DDBJ whole genome shotgun (WGS) entry which is preliminary data.</text>
</comment>
<accession>A0A2N3VI22</accession>
<dbReference type="Gene3D" id="3.30.530.20">
    <property type="match status" value="1"/>
</dbReference>
<comment type="similarity">
    <text evidence="1">Belongs to the AHA1 family.</text>
</comment>
<name>A0A2N3VI22_9NOCA</name>
<dbReference type="OrthoDB" id="8117292at2"/>
<evidence type="ECO:0000313" key="3">
    <source>
        <dbReference type="EMBL" id="PKV81259.1"/>
    </source>
</evidence>
<proteinExistence type="inferred from homology"/>
<feature type="domain" description="Activator of Hsp90 ATPase homologue 1/2-like C-terminal" evidence="2">
    <location>
        <begin position="26"/>
        <end position="140"/>
    </location>
</feature>